<reference evidence="2 3" key="1">
    <citation type="journal article" date="2018" name="Sci. Rep.">
        <title>Raphidocelis subcapitata (=Pseudokirchneriella subcapitata) provides an insight into genome evolution and environmental adaptations in the Sphaeropleales.</title>
        <authorList>
            <person name="Suzuki S."/>
            <person name="Yamaguchi H."/>
            <person name="Nakajima N."/>
            <person name="Kawachi M."/>
        </authorList>
    </citation>
    <scope>NUCLEOTIDE SEQUENCE [LARGE SCALE GENOMIC DNA]</scope>
    <source>
        <strain evidence="2 3">NIES-35</strain>
    </source>
</reference>
<dbReference type="EMBL" id="BDRX01000134">
    <property type="protein sequence ID" value="GBF98753.1"/>
    <property type="molecule type" value="Genomic_DNA"/>
</dbReference>
<keyword evidence="3" id="KW-1185">Reference proteome</keyword>
<evidence type="ECO:0000256" key="1">
    <source>
        <dbReference type="SAM" id="MobiDB-lite"/>
    </source>
</evidence>
<gene>
    <name evidence="2" type="ORF">Rsub_11159</name>
</gene>
<feature type="compositionally biased region" description="Basic and acidic residues" evidence="1">
    <location>
        <begin position="401"/>
        <end position="412"/>
    </location>
</feature>
<protein>
    <submittedName>
        <fullName evidence="2">Uncharacterized protein</fullName>
    </submittedName>
</protein>
<name>A0A2V0PL48_9CHLO</name>
<dbReference type="OrthoDB" id="10685046at2759"/>
<evidence type="ECO:0000313" key="3">
    <source>
        <dbReference type="Proteomes" id="UP000247498"/>
    </source>
</evidence>
<organism evidence="2 3">
    <name type="scientific">Raphidocelis subcapitata</name>
    <dbReference type="NCBI Taxonomy" id="307507"/>
    <lineage>
        <taxon>Eukaryota</taxon>
        <taxon>Viridiplantae</taxon>
        <taxon>Chlorophyta</taxon>
        <taxon>core chlorophytes</taxon>
        <taxon>Chlorophyceae</taxon>
        <taxon>CS clade</taxon>
        <taxon>Sphaeropleales</taxon>
        <taxon>Selenastraceae</taxon>
        <taxon>Raphidocelis</taxon>
    </lineage>
</organism>
<dbReference type="Proteomes" id="UP000247498">
    <property type="component" value="Unassembled WGS sequence"/>
</dbReference>
<sequence>MADAAQASGEAGILQLPLAELASRLAAPDLLRLRLASKATAAALDRVPQLYAAACAAALGWPRQALTPGGLDTAARAGTSAAAAAAAAEEEAECRELLCAAAALHAAVAPHAVRPQVRPPLPSVAAGLGRSGGFVRRDPLALEPPLRLSEAAQWLCSLGGPGIHVQSCARSPRTRAPCAFAVAVEVGGRVAAELFLSAPPRRRPHPGWQRFARSAPADARLAGWHGLGACSIGGDGGSSSEEAWEEGLVQLEEGVGSADGSGCDQAGPPFELFVSEGVSGCDGGPLASCDGGSGNGRGKRRGGGHEARRSPRFATWGDVRAVLAAAVARNAGRCGAVQRAAVLHPNATPRAVVAAEGALARLVALGYPLLDLRSLLADGPGPGPDAADGGGRGSQDGGACEAERPPRGGECREARRRWRAACTALRERALGAAGGCGGGCGAVGPRFSPGGGGLPRTVATPMASLAQLHSASAALARAVEALPEAAPDARVLVLPLVQPPRGRMGRAQPGRGSAHAYAAPHLLSLMAPVLGHLRAVMPRLPHLQQVLLVCPPTGAGEGPHAGGGPGFACGVARALVSSCLDR</sequence>
<dbReference type="AlphaFoldDB" id="A0A2V0PL48"/>
<feature type="region of interest" description="Disordered" evidence="1">
    <location>
        <begin position="380"/>
        <end position="412"/>
    </location>
</feature>
<evidence type="ECO:0000313" key="2">
    <source>
        <dbReference type="EMBL" id="GBF98753.1"/>
    </source>
</evidence>
<dbReference type="InParanoid" id="A0A2V0PL48"/>
<accession>A0A2V0PL48</accession>
<feature type="region of interest" description="Disordered" evidence="1">
    <location>
        <begin position="286"/>
        <end position="309"/>
    </location>
</feature>
<proteinExistence type="predicted"/>
<comment type="caution">
    <text evidence="2">The sequence shown here is derived from an EMBL/GenBank/DDBJ whole genome shotgun (WGS) entry which is preliminary data.</text>
</comment>